<evidence type="ECO:0000313" key="2">
    <source>
        <dbReference type="Proteomes" id="UP000243006"/>
    </source>
</evidence>
<accession>A0A1Y3EVD2</accession>
<name>A0A1Y3EVD2_9BILA</name>
<proteinExistence type="predicted"/>
<comment type="caution">
    <text evidence="1">The sequence shown here is derived from an EMBL/GenBank/DDBJ whole genome shotgun (WGS) entry which is preliminary data.</text>
</comment>
<evidence type="ECO:0000313" key="1">
    <source>
        <dbReference type="EMBL" id="OUC49134.1"/>
    </source>
</evidence>
<dbReference type="AlphaFoldDB" id="A0A1Y3EVD2"/>
<dbReference type="EMBL" id="LVZM01001555">
    <property type="protein sequence ID" value="OUC49134.1"/>
    <property type="molecule type" value="Genomic_DNA"/>
</dbReference>
<organism evidence="1 2">
    <name type="scientific">Trichinella nativa</name>
    <dbReference type="NCBI Taxonomy" id="6335"/>
    <lineage>
        <taxon>Eukaryota</taxon>
        <taxon>Metazoa</taxon>
        <taxon>Ecdysozoa</taxon>
        <taxon>Nematoda</taxon>
        <taxon>Enoplea</taxon>
        <taxon>Dorylaimia</taxon>
        <taxon>Trichinellida</taxon>
        <taxon>Trichinellidae</taxon>
        <taxon>Trichinella</taxon>
    </lineage>
</organism>
<reference evidence="1 2" key="1">
    <citation type="submission" date="2015-04" db="EMBL/GenBank/DDBJ databases">
        <title>Draft genome of the roundworm Trichinella nativa.</title>
        <authorList>
            <person name="Mitreva M."/>
        </authorList>
    </citation>
    <scope>NUCLEOTIDE SEQUENCE [LARGE SCALE GENOMIC DNA]</scope>
    <source>
        <strain evidence="1 2">ISS45</strain>
    </source>
</reference>
<gene>
    <name evidence="1" type="ORF">D917_05672</name>
</gene>
<feature type="non-terminal residue" evidence="1">
    <location>
        <position position="1"/>
    </location>
</feature>
<sequence length="85" mass="9753">LYVFPFVFWLIKGNCKEKVTCTYRKIVPFLDLPFFGQSVNSWKLNRAAVGALLFFLNREVHNCCALFAFAGWGWNMLTIKALSAV</sequence>
<dbReference type="Proteomes" id="UP000243006">
    <property type="component" value="Unassembled WGS sequence"/>
</dbReference>
<protein>
    <submittedName>
        <fullName evidence="1">Uncharacterized protein</fullName>
    </submittedName>
</protein>